<dbReference type="EMBL" id="JAVIJP010000013">
    <property type="protein sequence ID" value="KAL3645364.1"/>
    <property type="molecule type" value="Genomic_DNA"/>
</dbReference>
<evidence type="ECO:0000313" key="2">
    <source>
        <dbReference type="Proteomes" id="UP001632038"/>
    </source>
</evidence>
<sequence length="75" mass="8469">MVISFFSPLTSTNLSLQFYLLHPNHTPRATRTRPSRTFFSARSPAVKNALISSSINRNPPRSLFPGVYKRAECES</sequence>
<reference evidence="2" key="1">
    <citation type="journal article" date="2024" name="IScience">
        <title>Strigolactones Initiate the Formation of Haustorium-like Structures in Castilleja.</title>
        <authorList>
            <person name="Buerger M."/>
            <person name="Peterson D."/>
            <person name="Chory J."/>
        </authorList>
    </citation>
    <scope>NUCLEOTIDE SEQUENCE [LARGE SCALE GENOMIC DNA]</scope>
</reference>
<evidence type="ECO:0000313" key="1">
    <source>
        <dbReference type="EMBL" id="KAL3645364.1"/>
    </source>
</evidence>
<keyword evidence="2" id="KW-1185">Reference proteome</keyword>
<dbReference type="AlphaFoldDB" id="A0ABD3DWQ9"/>
<comment type="caution">
    <text evidence="1">The sequence shown here is derived from an EMBL/GenBank/DDBJ whole genome shotgun (WGS) entry which is preliminary data.</text>
</comment>
<protein>
    <submittedName>
        <fullName evidence="1">Uncharacterized protein</fullName>
    </submittedName>
</protein>
<name>A0ABD3DWQ9_9LAMI</name>
<gene>
    <name evidence="1" type="ORF">CASFOL_010544</name>
</gene>
<proteinExistence type="predicted"/>
<organism evidence="1 2">
    <name type="scientific">Castilleja foliolosa</name>
    <dbReference type="NCBI Taxonomy" id="1961234"/>
    <lineage>
        <taxon>Eukaryota</taxon>
        <taxon>Viridiplantae</taxon>
        <taxon>Streptophyta</taxon>
        <taxon>Embryophyta</taxon>
        <taxon>Tracheophyta</taxon>
        <taxon>Spermatophyta</taxon>
        <taxon>Magnoliopsida</taxon>
        <taxon>eudicotyledons</taxon>
        <taxon>Gunneridae</taxon>
        <taxon>Pentapetalae</taxon>
        <taxon>asterids</taxon>
        <taxon>lamiids</taxon>
        <taxon>Lamiales</taxon>
        <taxon>Orobanchaceae</taxon>
        <taxon>Pedicularideae</taxon>
        <taxon>Castillejinae</taxon>
        <taxon>Castilleja</taxon>
    </lineage>
</organism>
<dbReference type="Proteomes" id="UP001632038">
    <property type="component" value="Unassembled WGS sequence"/>
</dbReference>
<accession>A0ABD3DWQ9</accession>